<dbReference type="SUPFAM" id="SSF69075">
    <property type="entry name" value="Glutamyl tRNA-reductase dimerization domain"/>
    <property type="match status" value="1"/>
</dbReference>
<evidence type="ECO:0000256" key="7">
    <source>
        <dbReference type="ARBA" id="ARBA00047464"/>
    </source>
</evidence>
<feature type="active site" description="Nucleophile" evidence="8 9">
    <location>
        <position position="48"/>
    </location>
</feature>
<feature type="domain" description="Tetrapyrrole biosynthesis glutamyl-tRNA reductase dimerisation" evidence="14">
    <location>
        <begin position="317"/>
        <end position="414"/>
    </location>
</feature>
<reference evidence="17" key="2">
    <citation type="journal article" date="2021" name="PeerJ">
        <title>Extensive microbial diversity within the chicken gut microbiome revealed by metagenomics and culture.</title>
        <authorList>
            <person name="Gilroy R."/>
            <person name="Ravi A."/>
            <person name="Getino M."/>
            <person name="Pursley I."/>
            <person name="Horton D.L."/>
            <person name="Alikhan N.F."/>
            <person name="Baker D."/>
            <person name="Gharbi K."/>
            <person name="Hall N."/>
            <person name="Watson M."/>
            <person name="Adriaenssens E.M."/>
            <person name="Foster-Nyarko E."/>
            <person name="Jarju S."/>
            <person name="Secka A."/>
            <person name="Antonio M."/>
            <person name="Oren A."/>
            <person name="Chaudhuri R.R."/>
            <person name="La Ragione R."/>
            <person name="Hildebrand F."/>
            <person name="Pallen M.J."/>
        </authorList>
    </citation>
    <scope>NUCLEOTIDE SEQUENCE</scope>
    <source>
        <strain evidence="17">2830</strain>
    </source>
</reference>
<dbReference type="InterPro" id="IPR036291">
    <property type="entry name" value="NAD(P)-bd_dom_sf"/>
</dbReference>
<evidence type="ECO:0000256" key="9">
    <source>
        <dbReference type="PIRSR" id="PIRSR000445-1"/>
    </source>
</evidence>
<dbReference type="InterPro" id="IPR018214">
    <property type="entry name" value="GluRdtase_CS"/>
</dbReference>
<dbReference type="Gene3D" id="3.40.50.720">
    <property type="entry name" value="NAD(P)-binding Rossmann-like Domain"/>
    <property type="match status" value="1"/>
</dbReference>
<keyword evidence="4 8" id="KW-0521">NADP</keyword>
<protein>
    <recommendedName>
        <fullName evidence="3 8">Glutamyl-tRNA reductase</fullName>
        <shortName evidence="8">GluTR</shortName>
        <ecNumber evidence="3 8">1.2.1.70</ecNumber>
    </recommendedName>
</protein>
<evidence type="ECO:0000313" key="17">
    <source>
        <dbReference type="EMBL" id="HIU10633.1"/>
    </source>
</evidence>
<evidence type="ECO:0000313" key="18">
    <source>
        <dbReference type="Proteomes" id="UP000824124"/>
    </source>
</evidence>
<evidence type="ECO:0000259" key="16">
    <source>
        <dbReference type="Pfam" id="PF05201"/>
    </source>
</evidence>
<dbReference type="EC" id="1.2.1.70" evidence="3 8"/>
<dbReference type="FunFam" id="3.30.460.30:FF:000001">
    <property type="entry name" value="Glutamyl-tRNA reductase"/>
    <property type="match status" value="1"/>
</dbReference>
<evidence type="ECO:0000256" key="12">
    <source>
        <dbReference type="PIRSR" id="PIRSR000445-4"/>
    </source>
</evidence>
<dbReference type="Pfam" id="PF05201">
    <property type="entry name" value="GlutR_N"/>
    <property type="match status" value="1"/>
</dbReference>
<dbReference type="Pfam" id="PF01488">
    <property type="entry name" value="Shikimate_DH"/>
    <property type="match status" value="1"/>
</dbReference>
<name>A0A9D1KYT5_9FIRM</name>
<comment type="miscellaneous">
    <text evidence="8">During catalysis, the active site Cys acts as a nucleophile attacking the alpha-carbonyl group of tRNA-bound glutamate with the formation of a thioester intermediate between enzyme and glutamate, and the concomitant release of tRNA(Glu). The thioester intermediate is finally reduced by direct hydride transfer from NADPH, to form the product GSA.</text>
</comment>
<dbReference type="PIRSF" id="PIRSF000445">
    <property type="entry name" value="4pyrrol_synth_GluRdtase"/>
    <property type="match status" value="1"/>
</dbReference>
<comment type="subunit">
    <text evidence="8">Homodimer.</text>
</comment>
<dbReference type="AlphaFoldDB" id="A0A9D1KYT5"/>
<evidence type="ECO:0000256" key="6">
    <source>
        <dbReference type="ARBA" id="ARBA00023244"/>
    </source>
</evidence>
<evidence type="ECO:0000256" key="5">
    <source>
        <dbReference type="ARBA" id="ARBA00023002"/>
    </source>
</evidence>
<comment type="pathway">
    <text evidence="1 8 13">Porphyrin-containing compound metabolism; protoporphyrin-IX biosynthesis; 5-aminolevulinate from L-glutamyl-tRNA(Glu): step 1/2.</text>
</comment>
<dbReference type="Proteomes" id="UP000824124">
    <property type="component" value="Unassembled WGS sequence"/>
</dbReference>
<feature type="binding site" evidence="8 10">
    <location>
        <begin position="115"/>
        <end position="117"/>
    </location>
    <ligand>
        <name>substrate</name>
    </ligand>
</feature>
<evidence type="ECO:0000256" key="11">
    <source>
        <dbReference type="PIRSR" id="PIRSR000445-3"/>
    </source>
</evidence>
<dbReference type="InterPro" id="IPR006151">
    <property type="entry name" value="Shikm_DH/Glu-tRNA_Rdtase"/>
</dbReference>
<dbReference type="Pfam" id="PF00745">
    <property type="entry name" value="GlutR_dimer"/>
    <property type="match status" value="1"/>
</dbReference>
<comment type="caution">
    <text evidence="17">The sequence shown here is derived from an EMBL/GenBank/DDBJ whole genome shotgun (WGS) entry which is preliminary data.</text>
</comment>
<comment type="function">
    <text evidence="8">Catalyzes the NADPH-dependent reduction of glutamyl-tRNA(Glu) to glutamate 1-semialdehyde (GSA).</text>
</comment>
<feature type="binding site" evidence="8 10">
    <location>
        <begin position="47"/>
        <end position="50"/>
    </location>
    <ligand>
        <name>substrate</name>
    </ligand>
</feature>
<comment type="catalytic activity">
    <reaction evidence="7 8 13">
        <text>(S)-4-amino-5-oxopentanoate + tRNA(Glu) + NADP(+) = L-glutamyl-tRNA(Glu) + NADPH + H(+)</text>
        <dbReference type="Rhea" id="RHEA:12344"/>
        <dbReference type="Rhea" id="RHEA-COMP:9663"/>
        <dbReference type="Rhea" id="RHEA-COMP:9680"/>
        <dbReference type="ChEBI" id="CHEBI:15378"/>
        <dbReference type="ChEBI" id="CHEBI:57501"/>
        <dbReference type="ChEBI" id="CHEBI:57783"/>
        <dbReference type="ChEBI" id="CHEBI:58349"/>
        <dbReference type="ChEBI" id="CHEBI:78442"/>
        <dbReference type="ChEBI" id="CHEBI:78520"/>
        <dbReference type="EC" id="1.2.1.70"/>
    </reaction>
</comment>
<accession>A0A9D1KYT5</accession>
<evidence type="ECO:0000259" key="14">
    <source>
        <dbReference type="Pfam" id="PF00745"/>
    </source>
</evidence>
<dbReference type="Gene3D" id="3.30.460.30">
    <property type="entry name" value="Glutamyl-tRNA reductase, N-terminal domain"/>
    <property type="match status" value="1"/>
</dbReference>
<dbReference type="NCBIfam" id="TIGR01035">
    <property type="entry name" value="hemA"/>
    <property type="match status" value="1"/>
</dbReference>
<dbReference type="InterPro" id="IPR015895">
    <property type="entry name" value="4pyrrol_synth_GluRdtase_N"/>
</dbReference>
<organism evidence="17 18">
    <name type="scientific">Candidatus Avidehalobacter gallistercoris</name>
    <dbReference type="NCBI Taxonomy" id="2840694"/>
    <lineage>
        <taxon>Bacteria</taxon>
        <taxon>Bacillati</taxon>
        <taxon>Bacillota</taxon>
        <taxon>Clostridia</taxon>
        <taxon>Eubacteriales</taxon>
        <taxon>Peptococcaceae</taxon>
        <taxon>Peptococcaceae incertae sedis</taxon>
        <taxon>Candidatus Avidehalobacter</taxon>
    </lineage>
</organism>
<dbReference type="GO" id="GO:0008883">
    <property type="term" value="F:glutamyl-tRNA reductase activity"/>
    <property type="evidence" value="ECO:0007669"/>
    <property type="project" value="UniProtKB-UniRule"/>
</dbReference>
<evidence type="ECO:0000256" key="13">
    <source>
        <dbReference type="RuleBase" id="RU000584"/>
    </source>
</evidence>
<reference evidence="17" key="1">
    <citation type="submission" date="2020-10" db="EMBL/GenBank/DDBJ databases">
        <authorList>
            <person name="Gilroy R."/>
        </authorList>
    </citation>
    <scope>NUCLEOTIDE SEQUENCE</scope>
    <source>
        <strain evidence="17">2830</strain>
    </source>
</reference>
<dbReference type="PANTHER" id="PTHR43013:SF1">
    <property type="entry name" value="GLUTAMYL-TRNA REDUCTASE"/>
    <property type="match status" value="1"/>
</dbReference>
<dbReference type="InterPro" id="IPR015896">
    <property type="entry name" value="4pyrrol_synth_GluRdtase_dimer"/>
</dbReference>
<comment type="domain">
    <text evidence="8">Possesses an unusual extended V-shaped dimeric structure with each monomer consisting of three distinct domains arranged along a curved 'spinal' alpha-helix. The N-terminal catalytic domain specifically recognizes the glutamate moiety of the substrate. The second domain is the NADPH-binding domain, and the third C-terminal domain is responsible for dimerization.</text>
</comment>
<dbReference type="EMBL" id="DVMH01000027">
    <property type="protein sequence ID" value="HIU10633.1"/>
    <property type="molecule type" value="Genomic_DNA"/>
</dbReference>
<proteinExistence type="inferred from homology"/>
<feature type="binding site" evidence="8 10">
    <location>
        <position position="121"/>
    </location>
    <ligand>
        <name>substrate</name>
    </ligand>
</feature>
<dbReference type="SUPFAM" id="SSF51735">
    <property type="entry name" value="NAD(P)-binding Rossmann-fold domains"/>
    <property type="match status" value="1"/>
</dbReference>
<feature type="site" description="Important for activity" evidence="8 12">
    <location>
        <position position="100"/>
    </location>
</feature>
<evidence type="ECO:0000256" key="3">
    <source>
        <dbReference type="ARBA" id="ARBA00012970"/>
    </source>
</evidence>
<feature type="domain" description="Glutamyl-tRNA reductase N-terminal" evidence="16">
    <location>
        <begin position="7"/>
        <end position="156"/>
    </location>
</feature>
<keyword evidence="6 8" id="KW-0627">Porphyrin biosynthesis</keyword>
<evidence type="ECO:0000256" key="8">
    <source>
        <dbReference type="HAMAP-Rule" id="MF_00087"/>
    </source>
</evidence>
<dbReference type="InterPro" id="IPR036343">
    <property type="entry name" value="GluRdtase_N_sf"/>
</dbReference>
<gene>
    <name evidence="8 17" type="primary">hemA</name>
    <name evidence="17" type="ORF">IAB00_05255</name>
</gene>
<evidence type="ECO:0000256" key="10">
    <source>
        <dbReference type="PIRSR" id="PIRSR000445-2"/>
    </source>
</evidence>
<evidence type="ECO:0000259" key="15">
    <source>
        <dbReference type="Pfam" id="PF01488"/>
    </source>
</evidence>
<evidence type="ECO:0000256" key="1">
    <source>
        <dbReference type="ARBA" id="ARBA00005059"/>
    </source>
</evidence>
<feature type="domain" description="Quinate/shikimate 5-dehydrogenase/glutamyl-tRNA reductase" evidence="15">
    <location>
        <begin position="176"/>
        <end position="302"/>
    </location>
</feature>
<comment type="similarity">
    <text evidence="2 8 13">Belongs to the glutamyl-tRNA reductase family.</text>
</comment>
<dbReference type="HAMAP" id="MF_00087">
    <property type="entry name" value="Glu_tRNA_reductase"/>
    <property type="match status" value="1"/>
</dbReference>
<keyword evidence="5 8" id="KW-0560">Oxidoreductase</keyword>
<dbReference type="InterPro" id="IPR036453">
    <property type="entry name" value="GluRdtase_dimer_dom_sf"/>
</dbReference>
<dbReference type="GO" id="GO:0050661">
    <property type="term" value="F:NADP binding"/>
    <property type="evidence" value="ECO:0007669"/>
    <property type="project" value="InterPro"/>
</dbReference>
<evidence type="ECO:0000256" key="2">
    <source>
        <dbReference type="ARBA" id="ARBA00005916"/>
    </source>
</evidence>
<dbReference type="PROSITE" id="PS00747">
    <property type="entry name" value="GLUTR"/>
    <property type="match status" value="1"/>
</dbReference>
<feature type="binding site" evidence="8 11">
    <location>
        <begin position="190"/>
        <end position="195"/>
    </location>
    <ligand>
        <name>NADP(+)</name>
        <dbReference type="ChEBI" id="CHEBI:58349"/>
    </ligand>
</feature>
<feature type="binding site" evidence="8 10">
    <location>
        <position position="110"/>
    </location>
    <ligand>
        <name>substrate</name>
    </ligand>
</feature>
<dbReference type="GO" id="GO:0019353">
    <property type="term" value="P:protoporphyrinogen IX biosynthetic process from glutamate"/>
    <property type="evidence" value="ECO:0007669"/>
    <property type="project" value="TreeGrafter"/>
</dbReference>
<sequence length="421" mass="47616">MQISVLGIDHRADAAIREKAAFSESHSLEFSSRLLAGGAAETVILSTCNRSEIYYLQNTDDELKLSRVNRDFRRLYIDYFKLADHHNMVYQLSGEAAIRHIFRVAAGLESAVIGEDEILRQVKEAYEFAHNFHNTDKYFNRLFQEAIKCAKEIKTSLKISEIPVSTGYIGLKYLEKESGGFEGKTMLLLGFGEIGRLFLQYAKDRPLAKIIICNRSAAAARAACRELNNVEYQPSNRATELVSEADLLVAATSCPHVLLKKQDMPARETPCYMLDMAIPRNIDETIAELPNYHVANIDVLKQQAAAGLAERDALSARAEAMIEQYLADYKAWVAHSGQDNVIQSLNNSVDEIAEAHLEYLFRKISVSEREQKIISRTLQSALRKAVQNPILSLKAMDDPQKREHYSQVLQELFENEQRQAR</sequence>
<dbReference type="PANTHER" id="PTHR43013">
    <property type="entry name" value="GLUTAMYL-TRNA REDUCTASE"/>
    <property type="match status" value="1"/>
</dbReference>
<dbReference type="InterPro" id="IPR000343">
    <property type="entry name" value="4pyrrol_synth_GluRdtase"/>
</dbReference>
<evidence type="ECO:0000256" key="4">
    <source>
        <dbReference type="ARBA" id="ARBA00022857"/>
    </source>
</evidence>
<dbReference type="SUPFAM" id="SSF69742">
    <property type="entry name" value="Glutamyl tRNA-reductase catalytic, N-terminal domain"/>
    <property type="match status" value="1"/>
</dbReference>